<dbReference type="AlphaFoldDB" id="I3CE96"/>
<dbReference type="Pfam" id="PF03144">
    <property type="entry name" value="GTP_EFTU_D2"/>
    <property type="match status" value="1"/>
</dbReference>
<dbReference type="CDD" id="cd03695">
    <property type="entry name" value="CysN_NodQ_II"/>
    <property type="match status" value="1"/>
</dbReference>
<keyword evidence="9" id="KW-1185">Reference proteome</keyword>
<dbReference type="Gene3D" id="3.40.50.300">
    <property type="entry name" value="P-loop containing nucleotide triphosphate hydrolases"/>
    <property type="match status" value="1"/>
</dbReference>
<evidence type="ECO:0000313" key="9">
    <source>
        <dbReference type="Proteomes" id="UP000005744"/>
    </source>
</evidence>
<dbReference type="GO" id="GO:0003924">
    <property type="term" value="F:GTPase activity"/>
    <property type="evidence" value="ECO:0007669"/>
    <property type="project" value="InterPro"/>
</dbReference>
<protein>
    <recommendedName>
        <fullName evidence="1">sulfate adenylyltransferase</fullName>
        <ecNumber evidence="1">2.7.7.4</ecNumber>
    </recommendedName>
</protein>
<dbReference type="Gene3D" id="2.40.30.10">
    <property type="entry name" value="Translation factors"/>
    <property type="match status" value="2"/>
</dbReference>
<dbReference type="InterPro" id="IPR027417">
    <property type="entry name" value="P-loop_NTPase"/>
</dbReference>
<dbReference type="OrthoDB" id="9804504at2"/>
<gene>
    <name evidence="8" type="ORF">BegalDRAFT_1036</name>
</gene>
<evidence type="ECO:0000256" key="6">
    <source>
        <dbReference type="ARBA" id="ARBA00023134"/>
    </source>
</evidence>
<dbReference type="InterPro" id="IPR009001">
    <property type="entry name" value="Transl_elong_EF1A/Init_IF2_C"/>
</dbReference>
<dbReference type="InterPro" id="IPR054696">
    <property type="entry name" value="GTP-eEF1A_C"/>
</dbReference>
<proteinExistence type="predicted"/>
<dbReference type="CDD" id="cd04166">
    <property type="entry name" value="CysN_ATPS"/>
    <property type="match status" value="1"/>
</dbReference>
<dbReference type="SUPFAM" id="SSF50465">
    <property type="entry name" value="EF-Tu/eEF-1alpha/eIF2-gamma C-terminal domain"/>
    <property type="match status" value="1"/>
</dbReference>
<dbReference type="STRING" id="395493.BegalDRAFT_1036"/>
<evidence type="ECO:0000256" key="1">
    <source>
        <dbReference type="ARBA" id="ARBA00012391"/>
    </source>
</evidence>
<evidence type="ECO:0000256" key="4">
    <source>
        <dbReference type="ARBA" id="ARBA00022741"/>
    </source>
</evidence>
<sequence length="426" mass="47080">MNASTSLVLNTHSGLLRFATSGSVDDGKSTLIGRLLVDTKGIYEDQLQAAQNYHERKGGSGVDLALLTDGLQAERDQGITIDVAYRYFATPRRKFIIADTPGHEQYTRNMVTGASTADLAIVLIDARKGILPQSRRHACISHLLEIPHLIVAINKMDLVDYSESVYQNIVADFRLFAEKLGLHDVHYIPISALNGDMVVTRGDNMPWYQGETLLGTLETVSIARDLTAHPFRFPVQVVNRPQGEELHDFRGYMGRVETGVIHVGDAVTVLPSGMTSHVKAIYTPQGETDEAFAPQSVTLTLTDERDISRGDLLVKTGDTPRIEKQFEAKICWLDGTALDFSKKYWLKHTTQTVRAVVSQLYYTLDIHSLEQKSDVGHNLQMNEIGLVAIKVLKPLVIDAYTENRGTGSFILIDSDTNNTVAAGMIV</sequence>
<dbReference type="PANTHER" id="PTHR23115">
    <property type="entry name" value="TRANSLATION FACTOR"/>
    <property type="match status" value="1"/>
</dbReference>
<keyword evidence="6" id="KW-0342">GTP-binding</keyword>
<dbReference type="PROSITE" id="PS00301">
    <property type="entry name" value="G_TR_1"/>
    <property type="match status" value="1"/>
</dbReference>
<dbReference type="PROSITE" id="PS51722">
    <property type="entry name" value="G_TR_2"/>
    <property type="match status" value="1"/>
</dbReference>
<keyword evidence="5" id="KW-0067">ATP-binding</keyword>
<dbReference type="Pfam" id="PF00009">
    <property type="entry name" value="GTP_EFTU"/>
    <property type="match status" value="1"/>
</dbReference>
<dbReference type="CDD" id="cd04095">
    <property type="entry name" value="CysN_NoDQ_III"/>
    <property type="match status" value="1"/>
</dbReference>
<dbReference type="GO" id="GO:0004781">
    <property type="term" value="F:sulfate adenylyltransferase (ATP) activity"/>
    <property type="evidence" value="ECO:0007669"/>
    <property type="project" value="UniProtKB-EC"/>
</dbReference>
<dbReference type="GO" id="GO:0006790">
    <property type="term" value="P:sulfur compound metabolic process"/>
    <property type="evidence" value="ECO:0007669"/>
    <property type="project" value="InterPro"/>
</dbReference>
<dbReference type="Pfam" id="PF22594">
    <property type="entry name" value="GTP-eEF1A_C"/>
    <property type="match status" value="1"/>
</dbReference>
<dbReference type="InterPro" id="IPR031157">
    <property type="entry name" value="G_TR_CS"/>
</dbReference>
<name>I3CE96_9GAMM</name>
<dbReference type="InterPro" id="IPR044138">
    <property type="entry name" value="CysN_II"/>
</dbReference>
<dbReference type="InterPro" id="IPR041757">
    <property type="entry name" value="CysN_GTP-bd"/>
</dbReference>
<keyword evidence="3 8" id="KW-0548">Nucleotidyltransferase</keyword>
<dbReference type="NCBIfam" id="NF003478">
    <property type="entry name" value="PRK05124.1"/>
    <property type="match status" value="1"/>
</dbReference>
<evidence type="ECO:0000313" key="8">
    <source>
        <dbReference type="EMBL" id="EIJ41939.1"/>
    </source>
</evidence>
<accession>I3CE96</accession>
<dbReference type="SUPFAM" id="SSF50447">
    <property type="entry name" value="Translation proteins"/>
    <property type="match status" value="1"/>
</dbReference>
<dbReference type="GO" id="GO:0005524">
    <property type="term" value="F:ATP binding"/>
    <property type="evidence" value="ECO:0007669"/>
    <property type="project" value="UniProtKB-KW"/>
</dbReference>
<dbReference type="SUPFAM" id="SSF52540">
    <property type="entry name" value="P-loop containing nucleoside triphosphate hydrolases"/>
    <property type="match status" value="1"/>
</dbReference>
<dbReference type="PRINTS" id="PR00315">
    <property type="entry name" value="ELONGATNFCT"/>
</dbReference>
<evidence type="ECO:0000256" key="2">
    <source>
        <dbReference type="ARBA" id="ARBA00022679"/>
    </source>
</evidence>
<evidence type="ECO:0000256" key="5">
    <source>
        <dbReference type="ARBA" id="ARBA00022840"/>
    </source>
</evidence>
<dbReference type="InterPro" id="IPR044139">
    <property type="entry name" value="CysN_NoDQ_III"/>
</dbReference>
<dbReference type="eggNOG" id="COG2895">
    <property type="taxonomic scope" value="Bacteria"/>
</dbReference>
<dbReference type="InterPro" id="IPR000795">
    <property type="entry name" value="T_Tr_GTP-bd_dom"/>
</dbReference>
<dbReference type="Proteomes" id="UP000005744">
    <property type="component" value="Unassembled WGS sequence"/>
</dbReference>
<dbReference type="InterPro" id="IPR050100">
    <property type="entry name" value="TRAFAC_GTPase_members"/>
</dbReference>
<feature type="domain" description="Tr-type G" evidence="7">
    <location>
        <begin position="13"/>
        <end position="227"/>
    </location>
</feature>
<evidence type="ECO:0000259" key="7">
    <source>
        <dbReference type="PROSITE" id="PS51722"/>
    </source>
</evidence>
<dbReference type="InterPro" id="IPR009000">
    <property type="entry name" value="Transl_B-barrel_sf"/>
</dbReference>
<dbReference type="InterPro" id="IPR011779">
    <property type="entry name" value="SO4_adenylTrfase_lsu"/>
</dbReference>
<dbReference type="EMBL" id="JH600070">
    <property type="protein sequence ID" value="EIJ41939.1"/>
    <property type="molecule type" value="Genomic_DNA"/>
</dbReference>
<dbReference type="RefSeq" id="WP_002684343.1">
    <property type="nucleotide sequence ID" value="NZ_JH600070.1"/>
</dbReference>
<dbReference type="FunFam" id="3.40.50.300:FF:000119">
    <property type="entry name" value="Sulfate adenylyltransferase subunit 1"/>
    <property type="match status" value="1"/>
</dbReference>
<dbReference type="HOGENOM" id="CLU_007265_5_2_6"/>
<keyword evidence="2 8" id="KW-0808">Transferase</keyword>
<dbReference type="EC" id="2.7.7.4" evidence="1"/>
<reference evidence="8 9" key="1">
    <citation type="submission" date="2011-11" db="EMBL/GenBank/DDBJ databases">
        <title>Improved High-Quality Draft sequence of Beggiatoa alba B18lD.</title>
        <authorList>
            <consortium name="US DOE Joint Genome Institute"/>
            <person name="Lucas S."/>
            <person name="Han J."/>
            <person name="Lapidus A."/>
            <person name="Cheng J.-F."/>
            <person name="Goodwin L."/>
            <person name="Pitluck S."/>
            <person name="Peters L."/>
            <person name="Mikhailova N."/>
            <person name="Held B."/>
            <person name="Detter J.C."/>
            <person name="Han C."/>
            <person name="Tapia R."/>
            <person name="Land M."/>
            <person name="Hauser L."/>
            <person name="Kyrpides N."/>
            <person name="Ivanova N."/>
            <person name="Pagani I."/>
            <person name="Samuel K."/>
            <person name="Teske A."/>
            <person name="Mueller J."/>
            <person name="Woyke T."/>
        </authorList>
    </citation>
    <scope>NUCLEOTIDE SEQUENCE [LARGE SCALE GENOMIC DNA]</scope>
    <source>
        <strain evidence="8 9">B18LD</strain>
    </source>
</reference>
<dbReference type="GO" id="GO:0005525">
    <property type="term" value="F:GTP binding"/>
    <property type="evidence" value="ECO:0007669"/>
    <property type="project" value="UniProtKB-KW"/>
</dbReference>
<dbReference type="InterPro" id="IPR004161">
    <property type="entry name" value="EFTu-like_2"/>
</dbReference>
<keyword evidence="4" id="KW-0547">Nucleotide-binding</keyword>
<dbReference type="NCBIfam" id="TIGR02034">
    <property type="entry name" value="CysN"/>
    <property type="match status" value="1"/>
</dbReference>
<evidence type="ECO:0000256" key="3">
    <source>
        <dbReference type="ARBA" id="ARBA00022695"/>
    </source>
</evidence>
<organism evidence="8 9">
    <name type="scientific">Beggiatoa alba B18LD</name>
    <dbReference type="NCBI Taxonomy" id="395493"/>
    <lineage>
        <taxon>Bacteria</taxon>
        <taxon>Pseudomonadati</taxon>
        <taxon>Pseudomonadota</taxon>
        <taxon>Gammaproteobacteria</taxon>
        <taxon>Thiotrichales</taxon>
        <taxon>Thiotrichaceae</taxon>
        <taxon>Beggiatoa</taxon>
    </lineage>
</organism>